<dbReference type="InterPro" id="IPR020612">
    <property type="entry name" value="Methylthiotransferase_CS"/>
</dbReference>
<keyword evidence="19" id="KW-1185">Reference proteome</keyword>
<feature type="binding site" evidence="14">
    <location>
        <position position="49"/>
    </location>
    <ligand>
        <name>[4Fe-4S] cluster</name>
        <dbReference type="ChEBI" id="CHEBI:49883"/>
        <label>1</label>
    </ligand>
</feature>
<evidence type="ECO:0000256" key="9">
    <source>
        <dbReference type="ARBA" id="ARBA00033765"/>
    </source>
</evidence>
<feature type="binding site" evidence="14">
    <location>
        <position position="83"/>
    </location>
    <ligand>
        <name>[4Fe-4S] cluster</name>
        <dbReference type="ChEBI" id="CHEBI:49883"/>
        <label>1</label>
    </ligand>
</feature>
<dbReference type="SMART" id="SM00729">
    <property type="entry name" value="Elp3"/>
    <property type="match status" value="1"/>
</dbReference>
<evidence type="ECO:0000256" key="11">
    <source>
        <dbReference type="ARBA" id="ARBA00068570"/>
    </source>
</evidence>
<evidence type="ECO:0000313" key="18">
    <source>
        <dbReference type="EMBL" id="AXV07994.1"/>
    </source>
</evidence>
<dbReference type="InterPro" id="IPR013848">
    <property type="entry name" value="Methylthiotransferase_N"/>
</dbReference>
<comment type="catalytic activity">
    <reaction evidence="10 14">
        <text>N(6)-dimethylallyladenosine(37) in tRNA + (sulfur carrier)-SH + AH2 + 2 S-adenosyl-L-methionine = 2-methylsulfanyl-N(6)-dimethylallyladenosine(37) in tRNA + (sulfur carrier)-H + 5'-deoxyadenosine + L-methionine + A + S-adenosyl-L-homocysteine + 2 H(+)</text>
        <dbReference type="Rhea" id="RHEA:37067"/>
        <dbReference type="Rhea" id="RHEA-COMP:10375"/>
        <dbReference type="Rhea" id="RHEA-COMP:10376"/>
        <dbReference type="Rhea" id="RHEA-COMP:14737"/>
        <dbReference type="Rhea" id="RHEA-COMP:14739"/>
        <dbReference type="ChEBI" id="CHEBI:13193"/>
        <dbReference type="ChEBI" id="CHEBI:15378"/>
        <dbReference type="ChEBI" id="CHEBI:17319"/>
        <dbReference type="ChEBI" id="CHEBI:17499"/>
        <dbReference type="ChEBI" id="CHEBI:29917"/>
        <dbReference type="ChEBI" id="CHEBI:57844"/>
        <dbReference type="ChEBI" id="CHEBI:57856"/>
        <dbReference type="ChEBI" id="CHEBI:59789"/>
        <dbReference type="ChEBI" id="CHEBI:64428"/>
        <dbReference type="ChEBI" id="CHEBI:74415"/>
        <dbReference type="ChEBI" id="CHEBI:74417"/>
        <dbReference type="EC" id="2.8.4.3"/>
    </reaction>
</comment>
<dbReference type="Pfam" id="PF01938">
    <property type="entry name" value="TRAM"/>
    <property type="match status" value="1"/>
</dbReference>
<evidence type="ECO:0000256" key="8">
    <source>
        <dbReference type="ARBA" id="ARBA00023014"/>
    </source>
</evidence>
<protein>
    <recommendedName>
        <fullName evidence="11 14">tRNA-2-methylthio-N(6)-dimethylallyladenosine synthase</fullName>
        <ecNumber evidence="9 14">2.8.4.3</ecNumber>
    </recommendedName>
    <alternativeName>
        <fullName evidence="13 14">(Dimethylallyl)adenosine tRNA methylthiotransferase MiaB</fullName>
    </alternativeName>
    <alternativeName>
        <fullName evidence="12 14">tRNA-i(6)A37 methylthiotransferase</fullName>
    </alternativeName>
</protein>
<dbReference type="CDD" id="cd01335">
    <property type="entry name" value="Radical_SAM"/>
    <property type="match status" value="1"/>
</dbReference>
<evidence type="ECO:0000313" key="19">
    <source>
        <dbReference type="Proteomes" id="UP000264006"/>
    </source>
</evidence>
<keyword evidence="8 14" id="KW-0411">Iron-sulfur</keyword>
<dbReference type="GO" id="GO:0051539">
    <property type="term" value="F:4 iron, 4 sulfur cluster binding"/>
    <property type="evidence" value="ECO:0007669"/>
    <property type="project" value="UniProtKB-UniRule"/>
</dbReference>
<dbReference type="InterPro" id="IPR038135">
    <property type="entry name" value="Methylthiotransferase_N_sf"/>
</dbReference>
<dbReference type="SFLD" id="SFLDG01082">
    <property type="entry name" value="B12-binding_domain_containing"/>
    <property type="match status" value="1"/>
</dbReference>
<comment type="cofactor">
    <cofactor evidence="14">
        <name>[4Fe-4S] cluster</name>
        <dbReference type="ChEBI" id="CHEBI:49883"/>
    </cofactor>
    <text evidence="14">Binds 2 [4Fe-4S] clusters. One cluster is coordinated with 3 cysteines and an exchangeable S-adenosyl-L-methionine.</text>
</comment>
<evidence type="ECO:0000259" key="16">
    <source>
        <dbReference type="PROSITE" id="PS51449"/>
    </source>
</evidence>
<gene>
    <name evidence="14" type="primary">miaB</name>
    <name evidence="18" type="ORF">DVS28_a3319</name>
</gene>
<sequence>MSARTYFIRTYGCQMNEHDSERAAGVLETMGYRPAPDPESAGLVLLNTCAIRENADNKLYGQLSHLKPLKLADPSKTIVVGGCLAQKDQDKLAEKAPYVDVVYGTHNMGRLPELLAQADSASLPVVEILEHTQMFPSALPSMREVRHHAWVSISIGCDNTCAFCIVPSLRGPEKSRKLGDIVSETRELVADGVTEITLLGQNVNSYGRDLVRAGEVPAEFADGSRNRTLFAELLHMLGDVDGLDRIRFTSPHPKDFTSDVFAAMRDVPTVMEQLHLPLQAGSDRILKLMQRSYRSRRFLDLVAEARDTIPGLAISTDIIVGFPGETEADFQATLDVTEQARFDSAFTFKYSKRPGTTAVDLPDHVEQHVMDERFIRLAELTKRLSAESHARQVGTVQEVVVEGPSKTDDTRLSGRTRHNRLVHFPVVEGLASGATTNVAVTDAAAHYLLGEVTDAAVTPAVPTPGPATALA</sequence>
<feature type="binding site" evidence="14">
    <location>
        <position position="13"/>
    </location>
    <ligand>
        <name>[4Fe-4S] cluster</name>
        <dbReference type="ChEBI" id="CHEBI:49883"/>
        <label>1</label>
    </ligand>
</feature>
<dbReference type="SFLD" id="SFLDF00273">
    <property type="entry name" value="(dimethylallyl)adenosine_tRNA"/>
    <property type="match status" value="1"/>
</dbReference>
<feature type="binding site" evidence="14">
    <location>
        <position position="161"/>
    </location>
    <ligand>
        <name>[4Fe-4S] cluster</name>
        <dbReference type="ChEBI" id="CHEBI:49883"/>
        <label>2</label>
        <note>4Fe-4S-S-AdoMet</note>
    </ligand>
</feature>
<evidence type="ECO:0000259" key="15">
    <source>
        <dbReference type="PROSITE" id="PS50926"/>
    </source>
</evidence>
<keyword evidence="14" id="KW-0963">Cytoplasm</keyword>
<dbReference type="Pfam" id="PF04055">
    <property type="entry name" value="Radical_SAM"/>
    <property type="match status" value="1"/>
</dbReference>
<evidence type="ECO:0000259" key="17">
    <source>
        <dbReference type="PROSITE" id="PS51918"/>
    </source>
</evidence>
<dbReference type="FunFam" id="3.40.50.12160:FF:000003">
    <property type="entry name" value="CDK5 regulatory subunit-associated protein 1"/>
    <property type="match status" value="1"/>
</dbReference>
<dbReference type="SUPFAM" id="SSF102114">
    <property type="entry name" value="Radical SAM enzymes"/>
    <property type="match status" value="1"/>
</dbReference>
<dbReference type="PROSITE" id="PS51449">
    <property type="entry name" value="MTTASE_N"/>
    <property type="match status" value="1"/>
</dbReference>
<evidence type="ECO:0000256" key="14">
    <source>
        <dbReference type="HAMAP-Rule" id="MF_01864"/>
    </source>
</evidence>
<organism evidence="18 19">
    <name type="scientific">Euzebya pacifica</name>
    <dbReference type="NCBI Taxonomy" id="1608957"/>
    <lineage>
        <taxon>Bacteria</taxon>
        <taxon>Bacillati</taxon>
        <taxon>Actinomycetota</taxon>
        <taxon>Nitriliruptoria</taxon>
        <taxon>Euzebyales</taxon>
    </lineage>
</organism>
<name>A0A346Y0J7_9ACTN</name>
<feature type="binding site" evidence="14">
    <location>
        <position position="157"/>
    </location>
    <ligand>
        <name>[4Fe-4S] cluster</name>
        <dbReference type="ChEBI" id="CHEBI:49883"/>
        <label>2</label>
        <note>4Fe-4S-S-AdoMet</note>
    </ligand>
</feature>
<dbReference type="RefSeq" id="WP_216826088.1">
    <property type="nucleotide sequence ID" value="NZ_CP031165.1"/>
</dbReference>
<dbReference type="AlphaFoldDB" id="A0A346Y0J7"/>
<dbReference type="Gene3D" id="3.80.30.20">
    <property type="entry name" value="tm_1862 like domain"/>
    <property type="match status" value="1"/>
</dbReference>
<dbReference type="InterPro" id="IPR006638">
    <property type="entry name" value="Elp3/MiaA/NifB-like_rSAM"/>
</dbReference>
<evidence type="ECO:0000256" key="4">
    <source>
        <dbReference type="ARBA" id="ARBA00022691"/>
    </source>
</evidence>
<dbReference type="Pfam" id="PF00919">
    <property type="entry name" value="UPF0004"/>
    <property type="match status" value="1"/>
</dbReference>
<comment type="similarity">
    <text evidence="14">Belongs to the methylthiotransferase family. MiaB subfamily.</text>
</comment>
<feature type="domain" description="TRAM" evidence="15">
    <location>
        <begin position="390"/>
        <end position="454"/>
    </location>
</feature>
<dbReference type="EC" id="2.8.4.3" evidence="9 14"/>
<evidence type="ECO:0000256" key="1">
    <source>
        <dbReference type="ARBA" id="ARBA00003234"/>
    </source>
</evidence>
<dbReference type="Gene3D" id="3.40.50.12160">
    <property type="entry name" value="Methylthiotransferase, N-terminal domain"/>
    <property type="match status" value="1"/>
</dbReference>
<evidence type="ECO:0000256" key="7">
    <source>
        <dbReference type="ARBA" id="ARBA00023004"/>
    </source>
</evidence>
<comment type="subunit">
    <text evidence="14">Monomer.</text>
</comment>
<accession>A0A346Y0J7</accession>
<evidence type="ECO:0000256" key="3">
    <source>
        <dbReference type="ARBA" id="ARBA00022679"/>
    </source>
</evidence>
<comment type="function">
    <text evidence="1 14">Catalyzes the methylthiolation of N6-(dimethylallyl)adenosine (i(6)A), leading to the formation of 2-methylthio-N6-(dimethylallyl)adenosine (ms(2)i(6)A) at position 37 in tRNAs that read codons beginning with uridine.</text>
</comment>
<dbReference type="SFLD" id="SFLDG01061">
    <property type="entry name" value="methylthiotransferase"/>
    <property type="match status" value="1"/>
</dbReference>
<dbReference type="PANTHER" id="PTHR43020">
    <property type="entry name" value="CDK5 REGULATORY SUBUNIT-ASSOCIATED PROTEIN 1"/>
    <property type="match status" value="1"/>
</dbReference>
<dbReference type="PROSITE" id="PS50926">
    <property type="entry name" value="TRAM"/>
    <property type="match status" value="1"/>
</dbReference>
<dbReference type="HAMAP" id="MF_01864">
    <property type="entry name" value="tRNA_metthiotr_MiaB"/>
    <property type="match status" value="1"/>
</dbReference>
<dbReference type="NCBIfam" id="TIGR00089">
    <property type="entry name" value="MiaB/RimO family radical SAM methylthiotransferase"/>
    <property type="match status" value="1"/>
</dbReference>
<keyword evidence="5 14" id="KW-0819">tRNA processing</keyword>
<evidence type="ECO:0000256" key="5">
    <source>
        <dbReference type="ARBA" id="ARBA00022694"/>
    </source>
</evidence>
<keyword evidence="7 14" id="KW-0408">Iron</keyword>
<evidence type="ECO:0000256" key="2">
    <source>
        <dbReference type="ARBA" id="ARBA00022485"/>
    </source>
</evidence>
<dbReference type="FunFam" id="3.80.30.20:FF:000001">
    <property type="entry name" value="tRNA-2-methylthio-N(6)-dimethylallyladenosine synthase 2"/>
    <property type="match status" value="1"/>
</dbReference>
<dbReference type="InterPro" id="IPR058240">
    <property type="entry name" value="rSAM_sf"/>
</dbReference>
<dbReference type="SFLD" id="SFLDS00029">
    <property type="entry name" value="Radical_SAM"/>
    <property type="match status" value="1"/>
</dbReference>
<dbReference type="PANTHER" id="PTHR43020:SF2">
    <property type="entry name" value="MITOCHONDRIAL TRNA METHYLTHIOTRANSFERASE CDK5RAP1"/>
    <property type="match status" value="1"/>
</dbReference>
<dbReference type="EMBL" id="CP031165">
    <property type="protein sequence ID" value="AXV07994.1"/>
    <property type="molecule type" value="Genomic_DNA"/>
</dbReference>
<keyword evidence="4 14" id="KW-0949">S-adenosyl-L-methionine</keyword>
<dbReference type="PROSITE" id="PS51918">
    <property type="entry name" value="RADICAL_SAM"/>
    <property type="match status" value="1"/>
</dbReference>
<dbReference type="GO" id="GO:0005829">
    <property type="term" value="C:cytosol"/>
    <property type="evidence" value="ECO:0007669"/>
    <property type="project" value="TreeGrafter"/>
</dbReference>
<dbReference type="InterPro" id="IPR006463">
    <property type="entry name" value="MiaB_methiolase"/>
</dbReference>
<dbReference type="InterPro" id="IPR005839">
    <property type="entry name" value="Methylthiotransferase"/>
</dbReference>
<dbReference type="InterPro" id="IPR002792">
    <property type="entry name" value="TRAM_dom"/>
</dbReference>
<dbReference type="GO" id="GO:0035597">
    <property type="term" value="F:tRNA-2-methylthio-N(6)-dimethylallyladenosine(37) synthase activity"/>
    <property type="evidence" value="ECO:0007669"/>
    <property type="project" value="UniProtKB-EC"/>
</dbReference>
<keyword evidence="2 14" id="KW-0004">4Fe-4S</keyword>
<keyword evidence="6 14" id="KW-0479">Metal-binding</keyword>
<dbReference type="InterPro" id="IPR007197">
    <property type="entry name" value="rSAM"/>
</dbReference>
<dbReference type="GO" id="GO:0046872">
    <property type="term" value="F:metal ion binding"/>
    <property type="evidence" value="ECO:0007669"/>
    <property type="project" value="UniProtKB-KW"/>
</dbReference>
<dbReference type="KEGG" id="euz:DVS28_a3319"/>
<proteinExistence type="inferred from homology"/>
<dbReference type="NCBIfam" id="TIGR01574">
    <property type="entry name" value="miaB-methiolase"/>
    <property type="match status" value="1"/>
</dbReference>
<evidence type="ECO:0000256" key="12">
    <source>
        <dbReference type="ARBA" id="ARBA00080698"/>
    </source>
</evidence>
<dbReference type="InterPro" id="IPR023404">
    <property type="entry name" value="rSAM_horseshoe"/>
</dbReference>
<dbReference type="Proteomes" id="UP000264006">
    <property type="component" value="Chromosome"/>
</dbReference>
<keyword evidence="3 14" id="KW-0808">Transferase</keyword>
<evidence type="ECO:0000256" key="6">
    <source>
        <dbReference type="ARBA" id="ARBA00022723"/>
    </source>
</evidence>
<reference evidence="18 19" key="1">
    <citation type="submission" date="2018-09" db="EMBL/GenBank/DDBJ databases">
        <title>Complete genome sequence of Euzebya sp. DY32-46 isolated from seawater of Pacific Ocean.</title>
        <authorList>
            <person name="Xu L."/>
            <person name="Wu Y.-H."/>
            <person name="Xu X.-W."/>
        </authorList>
    </citation>
    <scope>NUCLEOTIDE SEQUENCE [LARGE SCALE GENOMIC DNA]</scope>
    <source>
        <strain evidence="18 19">DY32-46</strain>
    </source>
</reference>
<comment type="subcellular location">
    <subcellularLocation>
        <location evidence="14">Cytoplasm</location>
    </subcellularLocation>
</comment>
<feature type="domain" description="MTTase N-terminal" evidence="16">
    <location>
        <begin position="4"/>
        <end position="120"/>
    </location>
</feature>
<evidence type="ECO:0000256" key="13">
    <source>
        <dbReference type="ARBA" id="ARBA00081141"/>
    </source>
</evidence>
<dbReference type="PROSITE" id="PS01278">
    <property type="entry name" value="MTTASE_RADICAL"/>
    <property type="match status" value="1"/>
</dbReference>
<feature type="binding site" evidence="14">
    <location>
        <position position="164"/>
    </location>
    <ligand>
        <name>[4Fe-4S] cluster</name>
        <dbReference type="ChEBI" id="CHEBI:49883"/>
        <label>2</label>
        <note>4Fe-4S-S-AdoMet</note>
    </ligand>
</feature>
<feature type="domain" description="Radical SAM core" evidence="17">
    <location>
        <begin position="143"/>
        <end position="387"/>
    </location>
</feature>
<evidence type="ECO:0000256" key="10">
    <source>
        <dbReference type="ARBA" id="ARBA00051425"/>
    </source>
</evidence>